<dbReference type="EMBL" id="GL883103">
    <property type="protein sequence ID" value="EGG07560.1"/>
    <property type="molecule type" value="Genomic_DNA"/>
</dbReference>
<keyword evidence="3" id="KW-1185">Reference proteome</keyword>
<evidence type="ECO:0000313" key="2">
    <source>
        <dbReference type="EMBL" id="EGG07560.1"/>
    </source>
</evidence>
<proteinExistence type="predicted"/>
<organism evidence="3">
    <name type="scientific">Melampsora larici-populina (strain 98AG31 / pathotype 3-4-7)</name>
    <name type="common">Poplar leaf rust fungus</name>
    <dbReference type="NCBI Taxonomy" id="747676"/>
    <lineage>
        <taxon>Eukaryota</taxon>
        <taxon>Fungi</taxon>
        <taxon>Dikarya</taxon>
        <taxon>Basidiomycota</taxon>
        <taxon>Pucciniomycotina</taxon>
        <taxon>Pucciniomycetes</taxon>
        <taxon>Pucciniales</taxon>
        <taxon>Melampsoraceae</taxon>
        <taxon>Melampsora</taxon>
    </lineage>
</organism>
<accession>F4RIG7</accession>
<reference evidence="3" key="1">
    <citation type="journal article" date="2011" name="Proc. Natl. Acad. Sci. U.S.A.">
        <title>Obligate biotrophy features unraveled by the genomic analysis of rust fungi.</title>
        <authorList>
            <person name="Duplessis S."/>
            <person name="Cuomo C.A."/>
            <person name="Lin Y.-C."/>
            <person name="Aerts A."/>
            <person name="Tisserant E."/>
            <person name="Veneault-Fourrey C."/>
            <person name="Joly D.L."/>
            <person name="Hacquard S."/>
            <person name="Amselem J."/>
            <person name="Cantarel B.L."/>
            <person name="Chiu R."/>
            <person name="Coutinho P.M."/>
            <person name="Feau N."/>
            <person name="Field M."/>
            <person name="Frey P."/>
            <person name="Gelhaye E."/>
            <person name="Goldberg J."/>
            <person name="Grabherr M.G."/>
            <person name="Kodira C.D."/>
            <person name="Kohler A."/>
            <person name="Kuees U."/>
            <person name="Lindquist E.A."/>
            <person name="Lucas S.M."/>
            <person name="Mago R."/>
            <person name="Mauceli E."/>
            <person name="Morin E."/>
            <person name="Murat C."/>
            <person name="Pangilinan J.L."/>
            <person name="Park R."/>
            <person name="Pearson M."/>
            <person name="Quesneville H."/>
            <person name="Rouhier N."/>
            <person name="Sakthikumar S."/>
            <person name="Salamov A.A."/>
            <person name="Schmutz J."/>
            <person name="Selles B."/>
            <person name="Shapiro H."/>
            <person name="Tanguay P."/>
            <person name="Tuskan G.A."/>
            <person name="Henrissat B."/>
            <person name="Van de Peer Y."/>
            <person name="Rouze P."/>
            <person name="Ellis J.G."/>
            <person name="Dodds P.N."/>
            <person name="Schein J.E."/>
            <person name="Zhong S."/>
            <person name="Hamelin R.C."/>
            <person name="Grigoriev I.V."/>
            <person name="Szabo L.J."/>
            <person name="Martin F."/>
        </authorList>
    </citation>
    <scope>NUCLEOTIDE SEQUENCE [LARGE SCALE GENOMIC DNA]</scope>
    <source>
        <strain evidence="3">98AG31 / pathotype 3-4-7</strain>
    </source>
</reference>
<feature type="region of interest" description="Disordered" evidence="1">
    <location>
        <begin position="15"/>
        <end position="126"/>
    </location>
</feature>
<dbReference type="RefSeq" id="XP_007408892.1">
    <property type="nucleotide sequence ID" value="XM_007408830.1"/>
</dbReference>
<feature type="compositionally biased region" description="Acidic residues" evidence="1">
    <location>
        <begin position="68"/>
        <end position="81"/>
    </location>
</feature>
<dbReference type="KEGG" id="mlr:MELLADRAFT_62306"/>
<dbReference type="VEuPathDB" id="FungiDB:MELLADRAFT_62306"/>
<dbReference type="GeneID" id="18929876"/>
<protein>
    <submittedName>
        <fullName evidence="2">Uncharacterized protein</fullName>
    </submittedName>
</protein>
<dbReference type="AlphaFoldDB" id="F4RIG7"/>
<dbReference type="InParanoid" id="F4RIG7"/>
<evidence type="ECO:0000256" key="1">
    <source>
        <dbReference type="SAM" id="MobiDB-lite"/>
    </source>
</evidence>
<evidence type="ECO:0000313" key="3">
    <source>
        <dbReference type="Proteomes" id="UP000001072"/>
    </source>
</evidence>
<name>F4RIG7_MELLP</name>
<dbReference type="Proteomes" id="UP000001072">
    <property type="component" value="Unassembled WGS sequence"/>
</dbReference>
<gene>
    <name evidence="2" type="ORF">MELLADRAFT_62306</name>
</gene>
<dbReference type="HOGENOM" id="CLU_126122_0_0_1"/>
<sequence length="126" mass="14374">MVTFAQELIESRRLAERALAQGESGPRTRSRSRNQDKDDDNEIEETNRSGEDYEEEDNHDNPEKDFNDEIEYVDDEGEEDPAGTGKKPNGLVGRLREPRDSPEEDDQPKGLPMINVTRDPRQGTTE</sequence>